<protein>
    <submittedName>
        <fullName evidence="1">Lipoprotein</fullName>
    </submittedName>
</protein>
<gene>
    <name evidence="1" type="ORF">KU39_2576</name>
</gene>
<evidence type="ECO:0000313" key="1">
    <source>
        <dbReference type="EMBL" id="ALB23752.1"/>
    </source>
</evidence>
<organism evidence="1 2">
    <name type="scientific">Piscirickettsia salmonis</name>
    <dbReference type="NCBI Taxonomy" id="1238"/>
    <lineage>
        <taxon>Bacteria</taxon>
        <taxon>Pseudomonadati</taxon>
        <taxon>Pseudomonadota</taxon>
        <taxon>Gammaproteobacteria</taxon>
        <taxon>Thiotrichales</taxon>
        <taxon>Piscirickettsiaceae</taxon>
        <taxon>Piscirickettsia</taxon>
    </lineage>
</organism>
<dbReference type="Proteomes" id="UP000029558">
    <property type="component" value="Chromosome"/>
</dbReference>
<accession>A0A1L6TE76</accession>
<dbReference type="OrthoDB" id="5616072at2"/>
<proteinExistence type="predicted"/>
<name>A0A1L6TE76_PISSA</name>
<dbReference type="PROSITE" id="PS51257">
    <property type="entry name" value="PROKAR_LIPOPROTEIN"/>
    <property type="match status" value="1"/>
</dbReference>
<dbReference type="RefSeq" id="WP_036772280.1">
    <property type="nucleotide sequence ID" value="NZ_CP012508.1"/>
</dbReference>
<dbReference type="AlphaFoldDB" id="A0A1L6TE76"/>
<evidence type="ECO:0000313" key="2">
    <source>
        <dbReference type="Proteomes" id="UP000029558"/>
    </source>
</evidence>
<dbReference type="EMBL" id="CP012508">
    <property type="protein sequence ID" value="ALB23752.1"/>
    <property type="molecule type" value="Genomic_DNA"/>
</dbReference>
<reference evidence="1 2" key="1">
    <citation type="journal article" date="2014" name="Genome Announc.">
        <title>Comparative Genome Analysis of Two Isolates of the Fish Pathogen Piscirickettsia salmonis from Different Hosts Reveals Major Differences in Virulence-Associated Secretion Systems.</title>
        <authorList>
            <person name="Bohle H."/>
            <person name="Henriquez P."/>
            <person name="Grothusen H."/>
            <person name="Navas E."/>
            <person name="Sandoval A."/>
            <person name="Bustamante F."/>
            <person name="Bustos P."/>
            <person name="Mancilla M."/>
        </authorList>
    </citation>
    <scope>NUCLEOTIDE SEQUENCE [LARGE SCALE GENOMIC DNA]</scope>
    <source>
        <strain evidence="2">B1-32597</strain>
    </source>
</reference>
<sequence>MKNKLKDKVYYFKKDLVFFGIVLFLSFIVQSCLASSSSSSLAALQTDLNLIINNQNTTNQSLATANNALSSGVLTQDLKSSIEDWSGQSNTAKFIDYLNQLTSATTTSDGKIQSEQSSDYIDQFPYNPYYMSLVQGNYYSDESDGDVIPVGISTQANFLASAALSQINANDVTNQNVLISVQDQLSSDWLNGLKSSTRDQLLRSISLQLSVSNLINYQQVQQQRIDSLLKIAELLDNKSLAKKVDKLSDIEKTLEKININLMKMNKVLIKKNN</sequence>
<keyword evidence="1" id="KW-0449">Lipoprotein</keyword>